<feature type="domain" description="NADH:flavin oxidoreductase/NADH oxidase N-terminal" evidence="4">
    <location>
        <begin position="1"/>
        <end position="313"/>
    </location>
</feature>
<organism evidence="5 6">
    <name type="scientific">Sporocytophaga myxococcoides</name>
    <dbReference type="NCBI Taxonomy" id="153721"/>
    <lineage>
        <taxon>Bacteria</taxon>
        <taxon>Pseudomonadati</taxon>
        <taxon>Bacteroidota</taxon>
        <taxon>Cytophagia</taxon>
        <taxon>Cytophagales</taxon>
        <taxon>Cytophagaceae</taxon>
        <taxon>Sporocytophaga</taxon>
    </lineage>
</organism>
<protein>
    <submittedName>
        <fullName evidence="5">Artemisinic aldehyde Delta(11(13)) reductase</fullName>
    </submittedName>
</protein>
<comment type="caution">
    <text evidence="5">The sequence shown here is derived from an EMBL/GenBank/DDBJ whole genome shotgun (WGS) entry which is preliminary data.</text>
</comment>
<dbReference type="GO" id="GO:0016628">
    <property type="term" value="F:oxidoreductase activity, acting on the CH-CH group of donors, NAD or NADP as acceptor"/>
    <property type="evidence" value="ECO:0007669"/>
    <property type="project" value="UniProtKB-ARBA"/>
</dbReference>
<accession>A0A098L862</accession>
<dbReference type="AlphaFoldDB" id="A0A098L862"/>
<proteinExistence type="inferred from homology"/>
<dbReference type="PANTHER" id="PTHR22893">
    <property type="entry name" value="NADH OXIDOREDUCTASE-RELATED"/>
    <property type="match status" value="1"/>
</dbReference>
<dbReference type="Proteomes" id="UP000030185">
    <property type="component" value="Unassembled WGS sequence"/>
</dbReference>
<keyword evidence="3" id="KW-0560">Oxidoreductase</keyword>
<dbReference type="PANTHER" id="PTHR22893:SF91">
    <property type="entry name" value="NADPH DEHYDROGENASE 2-RELATED"/>
    <property type="match status" value="1"/>
</dbReference>
<evidence type="ECO:0000256" key="1">
    <source>
        <dbReference type="ARBA" id="ARBA00001917"/>
    </source>
</evidence>
<dbReference type="EMBL" id="BBLT01000001">
    <property type="protein sequence ID" value="GAL82775.1"/>
    <property type="molecule type" value="Genomic_DNA"/>
</dbReference>
<dbReference type="FunFam" id="3.20.20.70:FF:000059">
    <property type="entry name" value="N-ethylmaleimide reductase, FMN-linked"/>
    <property type="match status" value="1"/>
</dbReference>
<dbReference type="GO" id="GO:0005829">
    <property type="term" value="C:cytosol"/>
    <property type="evidence" value="ECO:0007669"/>
    <property type="project" value="TreeGrafter"/>
</dbReference>
<dbReference type="Gene3D" id="3.20.20.70">
    <property type="entry name" value="Aldolase class I"/>
    <property type="match status" value="1"/>
</dbReference>
<evidence type="ECO:0000256" key="2">
    <source>
        <dbReference type="ARBA" id="ARBA00005979"/>
    </source>
</evidence>
<sequence>MAPMTRSRAINSIPGENVAIYYAQRASAGLIITEGTAPSANGIGYARTPGIFTKEQIDGWKKVTKAVHDKGGKIIVQLMHVGRIAHPANMLPGSKIVAPSAVVPKSEMWTDTLGMQPMPQPSELTEEEIRLTVAEFAQAAKNAVEAGFDGVELHGANGYLIEQFINPSTNKRTDAYGGSTENRSRFLIETANAVIAAIGKDKVGVRISPYNTFNDLELYPEITETYKYIAEELNKLDILYLHIIDALANASEEGRLLVAAIRKTFNKTLILAGGYDKARAEQAIEEGRGDLVSFGRFFISNPDLPERFRNNAPLAEGNQQLFYAAGDEGYTDYSSLN</sequence>
<evidence type="ECO:0000313" key="5">
    <source>
        <dbReference type="EMBL" id="GAL82775.1"/>
    </source>
</evidence>
<comment type="cofactor">
    <cofactor evidence="1">
        <name>FMN</name>
        <dbReference type="ChEBI" id="CHEBI:58210"/>
    </cofactor>
</comment>
<name>A0A098L862_9BACT</name>
<evidence type="ECO:0000256" key="3">
    <source>
        <dbReference type="ARBA" id="ARBA00023002"/>
    </source>
</evidence>
<dbReference type="InterPro" id="IPR001155">
    <property type="entry name" value="OxRdtase_FMN_N"/>
</dbReference>
<reference evidence="5 6" key="1">
    <citation type="submission" date="2014-09" db="EMBL/GenBank/DDBJ databases">
        <title>Sporocytophaga myxococcoides PG-01 genome sequencing.</title>
        <authorList>
            <person name="Liu L."/>
            <person name="Gao P.J."/>
            <person name="Chen G.J."/>
            <person name="Wang L.S."/>
        </authorList>
    </citation>
    <scope>NUCLEOTIDE SEQUENCE [LARGE SCALE GENOMIC DNA]</scope>
    <source>
        <strain evidence="5 6">PG-01</strain>
    </source>
</reference>
<comment type="similarity">
    <text evidence="2">Belongs to the NADH:flavin oxidoreductase/NADH oxidase family.</text>
</comment>
<dbReference type="Pfam" id="PF00724">
    <property type="entry name" value="Oxidored_FMN"/>
    <property type="match status" value="1"/>
</dbReference>
<gene>
    <name evidence="5" type="ORF">MYP_1</name>
</gene>
<keyword evidence="6" id="KW-1185">Reference proteome</keyword>
<dbReference type="SUPFAM" id="SSF51395">
    <property type="entry name" value="FMN-linked oxidoreductases"/>
    <property type="match status" value="1"/>
</dbReference>
<dbReference type="CDD" id="cd02933">
    <property type="entry name" value="OYE_like_FMN"/>
    <property type="match status" value="1"/>
</dbReference>
<dbReference type="InterPro" id="IPR013785">
    <property type="entry name" value="Aldolase_TIM"/>
</dbReference>
<dbReference type="GO" id="GO:0010181">
    <property type="term" value="F:FMN binding"/>
    <property type="evidence" value="ECO:0007669"/>
    <property type="project" value="InterPro"/>
</dbReference>
<dbReference type="STRING" id="153721.MYP_1"/>
<dbReference type="eggNOG" id="COG1902">
    <property type="taxonomic scope" value="Bacteria"/>
</dbReference>
<dbReference type="InterPro" id="IPR045247">
    <property type="entry name" value="Oye-like"/>
</dbReference>
<evidence type="ECO:0000313" key="6">
    <source>
        <dbReference type="Proteomes" id="UP000030185"/>
    </source>
</evidence>
<evidence type="ECO:0000259" key="4">
    <source>
        <dbReference type="Pfam" id="PF00724"/>
    </source>
</evidence>